<dbReference type="Proteomes" id="UP000199024">
    <property type="component" value="Unassembled WGS sequence"/>
</dbReference>
<keyword evidence="8 11" id="KW-0067">ATP-binding</keyword>
<dbReference type="PANTHER" id="PTHR39321">
    <property type="entry name" value="NICOTINATE-NUCLEOTIDE ADENYLYLTRANSFERASE-RELATED"/>
    <property type="match status" value="1"/>
</dbReference>
<evidence type="ECO:0000256" key="6">
    <source>
        <dbReference type="ARBA" id="ARBA00022695"/>
    </source>
</evidence>
<comment type="function">
    <text evidence="1 11">Catalyzes the reversible adenylation of nicotinate mononucleotide (NaMN) to nicotinic acid adenine dinucleotide (NaAD).</text>
</comment>
<evidence type="ECO:0000256" key="10">
    <source>
        <dbReference type="ARBA" id="ARBA00048721"/>
    </source>
</evidence>
<dbReference type="UniPathway" id="UPA00253">
    <property type="reaction ID" value="UER00332"/>
</dbReference>
<dbReference type="InterPro" id="IPR014729">
    <property type="entry name" value="Rossmann-like_a/b/a_fold"/>
</dbReference>
<gene>
    <name evidence="11" type="primary">nadD</name>
    <name evidence="13" type="ORF">SAMN05421771_0775</name>
</gene>
<evidence type="ECO:0000256" key="5">
    <source>
        <dbReference type="ARBA" id="ARBA00022679"/>
    </source>
</evidence>
<evidence type="ECO:0000313" key="13">
    <source>
        <dbReference type="EMBL" id="SFS03414.1"/>
    </source>
</evidence>
<dbReference type="SUPFAM" id="SSF52374">
    <property type="entry name" value="Nucleotidylyl transferase"/>
    <property type="match status" value="1"/>
</dbReference>
<evidence type="ECO:0000256" key="1">
    <source>
        <dbReference type="ARBA" id="ARBA00002324"/>
    </source>
</evidence>
<dbReference type="PANTHER" id="PTHR39321:SF3">
    <property type="entry name" value="PHOSPHOPANTETHEINE ADENYLYLTRANSFERASE"/>
    <property type="match status" value="1"/>
</dbReference>
<keyword evidence="6 11" id="KW-0548">Nucleotidyltransferase</keyword>
<accession>A0A1I6LIV9</accession>
<keyword evidence="14" id="KW-1185">Reference proteome</keyword>
<keyword evidence="9 11" id="KW-0520">NAD</keyword>
<name>A0A1I6LIV9_9BACT</name>
<evidence type="ECO:0000256" key="9">
    <source>
        <dbReference type="ARBA" id="ARBA00023027"/>
    </source>
</evidence>
<dbReference type="Gene3D" id="3.40.50.620">
    <property type="entry name" value="HUPs"/>
    <property type="match status" value="1"/>
</dbReference>
<dbReference type="EC" id="2.7.7.18" evidence="11"/>
<reference evidence="13 14" key="1">
    <citation type="submission" date="2016-10" db="EMBL/GenBank/DDBJ databases">
        <authorList>
            <person name="de Groot N.N."/>
        </authorList>
    </citation>
    <scope>NUCLEOTIDE SEQUENCE [LARGE SCALE GENOMIC DNA]</scope>
    <source>
        <strain evidence="13 14">DSM 21001</strain>
    </source>
</reference>
<evidence type="ECO:0000256" key="7">
    <source>
        <dbReference type="ARBA" id="ARBA00022741"/>
    </source>
</evidence>
<dbReference type="HAMAP" id="MF_00244">
    <property type="entry name" value="NaMN_adenylyltr"/>
    <property type="match status" value="1"/>
</dbReference>
<dbReference type="GO" id="GO:0004515">
    <property type="term" value="F:nicotinate-nucleotide adenylyltransferase activity"/>
    <property type="evidence" value="ECO:0007669"/>
    <property type="project" value="UniProtKB-UniRule"/>
</dbReference>
<keyword evidence="7 11" id="KW-0547">Nucleotide-binding</keyword>
<evidence type="ECO:0000259" key="12">
    <source>
        <dbReference type="Pfam" id="PF01467"/>
    </source>
</evidence>
<comment type="pathway">
    <text evidence="2 11">Cofactor biosynthesis; NAD(+) biosynthesis; deamido-NAD(+) from nicotinate D-ribonucleotide: step 1/1.</text>
</comment>
<proteinExistence type="inferred from homology"/>
<evidence type="ECO:0000313" key="14">
    <source>
        <dbReference type="Proteomes" id="UP000199024"/>
    </source>
</evidence>
<dbReference type="EMBL" id="FOZL01000001">
    <property type="protein sequence ID" value="SFS03414.1"/>
    <property type="molecule type" value="Genomic_DNA"/>
</dbReference>
<dbReference type="NCBIfam" id="TIGR00482">
    <property type="entry name" value="nicotinate (nicotinamide) nucleotide adenylyltransferase"/>
    <property type="match status" value="1"/>
</dbReference>
<evidence type="ECO:0000256" key="3">
    <source>
        <dbReference type="ARBA" id="ARBA00009014"/>
    </source>
</evidence>
<evidence type="ECO:0000256" key="2">
    <source>
        <dbReference type="ARBA" id="ARBA00005019"/>
    </source>
</evidence>
<evidence type="ECO:0000256" key="11">
    <source>
        <dbReference type="HAMAP-Rule" id="MF_00244"/>
    </source>
</evidence>
<dbReference type="Pfam" id="PF01467">
    <property type="entry name" value="CTP_transf_like"/>
    <property type="match status" value="1"/>
</dbReference>
<dbReference type="GO" id="GO:0005524">
    <property type="term" value="F:ATP binding"/>
    <property type="evidence" value="ECO:0007669"/>
    <property type="project" value="UniProtKB-KW"/>
</dbReference>
<dbReference type="InterPro" id="IPR005248">
    <property type="entry name" value="NadD/NMNAT"/>
</dbReference>
<dbReference type="STRING" id="474950.SAMN05421771_0775"/>
<dbReference type="GO" id="GO:0009435">
    <property type="term" value="P:NAD+ biosynthetic process"/>
    <property type="evidence" value="ECO:0007669"/>
    <property type="project" value="UniProtKB-UniRule"/>
</dbReference>
<comment type="catalytic activity">
    <reaction evidence="10 11">
        <text>nicotinate beta-D-ribonucleotide + ATP + H(+) = deamido-NAD(+) + diphosphate</text>
        <dbReference type="Rhea" id="RHEA:22860"/>
        <dbReference type="ChEBI" id="CHEBI:15378"/>
        <dbReference type="ChEBI" id="CHEBI:30616"/>
        <dbReference type="ChEBI" id="CHEBI:33019"/>
        <dbReference type="ChEBI" id="CHEBI:57502"/>
        <dbReference type="ChEBI" id="CHEBI:58437"/>
        <dbReference type="EC" id="2.7.7.18"/>
    </reaction>
</comment>
<evidence type="ECO:0000256" key="4">
    <source>
        <dbReference type="ARBA" id="ARBA00022642"/>
    </source>
</evidence>
<dbReference type="OrthoDB" id="5295945at2"/>
<organism evidence="13 14">
    <name type="scientific">Granulicella pectinivorans</name>
    <dbReference type="NCBI Taxonomy" id="474950"/>
    <lineage>
        <taxon>Bacteria</taxon>
        <taxon>Pseudomonadati</taxon>
        <taxon>Acidobacteriota</taxon>
        <taxon>Terriglobia</taxon>
        <taxon>Terriglobales</taxon>
        <taxon>Acidobacteriaceae</taxon>
        <taxon>Granulicella</taxon>
    </lineage>
</organism>
<sequence>MRVALFGGSFDPPHAGHVALASAAADAFALDLVLVAPVGKQPLKLGIQSESFADRMAMVGLACAGDPRLVASDLDRPRADGAPNFTVDTLETMRREFPEAELFALIGADAYLGMEHWKEPARLFELAQWIVATRPGFVLAPLGIAPAGRVHWLETVHVDVSATGVRERLHQGLDCEGLIPSSVLEYIDSHRLYR</sequence>
<keyword evidence="5 11" id="KW-0808">Transferase</keyword>
<dbReference type="CDD" id="cd02165">
    <property type="entry name" value="NMNAT"/>
    <property type="match status" value="1"/>
</dbReference>
<dbReference type="RefSeq" id="WP_089836767.1">
    <property type="nucleotide sequence ID" value="NZ_FOZL01000001.1"/>
</dbReference>
<dbReference type="InterPro" id="IPR004821">
    <property type="entry name" value="Cyt_trans-like"/>
</dbReference>
<protein>
    <recommendedName>
        <fullName evidence="11">Probable nicotinate-nucleotide adenylyltransferase</fullName>
        <ecNumber evidence="11">2.7.7.18</ecNumber>
    </recommendedName>
    <alternativeName>
        <fullName evidence="11">Deamido-NAD(+) diphosphorylase</fullName>
    </alternativeName>
    <alternativeName>
        <fullName evidence="11">Deamido-NAD(+) pyrophosphorylase</fullName>
    </alternativeName>
    <alternativeName>
        <fullName evidence="11">Nicotinate mononucleotide adenylyltransferase</fullName>
        <shortName evidence="11">NaMN adenylyltransferase</shortName>
    </alternativeName>
</protein>
<feature type="domain" description="Cytidyltransferase-like" evidence="12">
    <location>
        <begin position="5"/>
        <end position="168"/>
    </location>
</feature>
<keyword evidence="4 11" id="KW-0662">Pyridine nucleotide biosynthesis</keyword>
<evidence type="ECO:0000256" key="8">
    <source>
        <dbReference type="ARBA" id="ARBA00022840"/>
    </source>
</evidence>
<comment type="similarity">
    <text evidence="3 11">Belongs to the NadD family.</text>
</comment>
<dbReference type="AlphaFoldDB" id="A0A1I6LIV9"/>
<dbReference type="NCBIfam" id="NF000840">
    <property type="entry name" value="PRK00071.1-3"/>
    <property type="match status" value="1"/>
</dbReference>